<accession>A0ABQ9HJ01</accession>
<feature type="compositionally biased region" description="Low complexity" evidence="1">
    <location>
        <begin position="633"/>
        <end position="647"/>
    </location>
</feature>
<evidence type="ECO:0000256" key="1">
    <source>
        <dbReference type="SAM" id="MobiDB-lite"/>
    </source>
</evidence>
<name>A0ABQ9HJ01_9NEOP</name>
<gene>
    <name evidence="2" type="ORF">PR048_016171</name>
</gene>
<feature type="region of interest" description="Disordered" evidence="1">
    <location>
        <begin position="710"/>
        <end position="749"/>
    </location>
</feature>
<feature type="region of interest" description="Disordered" evidence="1">
    <location>
        <begin position="613"/>
        <end position="649"/>
    </location>
</feature>
<evidence type="ECO:0000313" key="3">
    <source>
        <dbReference type="Proteomes" id="UP001159363"/>
    </source>
</evidence>
<feature type="compositionally biased region" description="Pro residues" evidence="1">
    <location>
        <begin position="730"/>
        <end position="741"/>
    </location>
</feature>
<feature type="region of interest" description="Disordered" evidence="1">
    <location>
        <begin position="886"/>
        <end position="909"/>
    </location>
</feature>
<dbReference type="EMBL" id="JARBHB010000005">
    <property type="protein sequence ID" value="KAJ8884314.1"/>
    <property type="molecule type" value="Genomic_DNA"/>
</dbReference>
<feature type="compositionally biased region" description="Basic and acidic residues" evidence="1">
    <location>
        <begin position="48"/>
        <end position="63"/>
    </location>
</feature>
<comment type="caution">
    <text evidence="2">The sequence shown here is derived from an EMBL/GenBank/DDBJ whole genome shotgun (WGS) entry which is preliminary data.</text>
</comment>
<proteinExistence type="predicted"/>
<keyword evidence="3" id="KW-1185">Reference proteome</keyword>
<protein>
    <submittedName>
        <fullName evidence="2">Uncharacterized protein</fullName>
    </submittedName>
</protein>
<dbReference type="Proteomes" id="UP001159363">
    <property type="component" value="Chromosome 4"/>
</dbReference>
<evidence type="ECO:0000313" key="2">
    <source>
        <dbReference type="EMBL" id="KAJ8884314.1"/>
    </source>
</evidence>
<organism evidence="2 3">
    <name type="scientific">Dryococelus australis</name>
    <dbReference type="NCBI Taxonomy" id="614101"/>
    <lineage>
        <taxon>Eukaryota</taxon>
        <taxon>Metazoa</taxon>
        <taxon>Ecdysozoa</taxon>
        <taxon>Arthropoda</taxon>
        <taxon>Hexapoda</taxon>
        <taxon>Insecta</taxon>
        <taxon>Pterygota</taxon>
        <taxon>Neoptera</taxon>
        <taxon>Polyneoptera</taxon>
        <taxon>Phasmatodea</taxon>
        <taxon>Verophasmatodea</taxon>
        <taxon>Anareolatae</taxon>
        <taxon>Phasmatidae</taxon>
        <taxon>Eurycanthinae</taxon>
        <taxon>Dryococelus</taxon>
    </lineage>
</organism>
<sequence>MPCWEFEPTICCFENRIVAKLQLGRWFIRSMGASTHTSTKAYTNVDVEQRRNARARETRDPRENPLTNDIVRHDSHVRKQRVNPQGIKLGSPWLEASALPAVPPRLLSASRVERRQRRTKTGAGVGRGRVVGAWGFLSQPAARRNPEKQYSSKCIACSVLFLCNVILVNSPEPPLPQEGLRGRGVPSNQPASFERRSYLERRKETRSRGRVYAFAPARPSPRALQHLPLPPPHRFLRCMKLPVPSTSPLRENPSTVKQRYLHLPHVRTRVYRSQDLVRGSEICWLPAVHAQTSGFTLRLGGCGAEATHSTPSVETCPRDLLGSIIYQHQQHYPNLAAESSLLISAGRLVCVHAPALCKSPRTLSELKLMSLQACFIKFLYCMFMASRSVCKRVKCRRHSLGSGGEPGRSVAQVRKLGAKGGVRVYYVAARTSVASMVIICQRNLAGSFKGMLNFEHTYIWNRAGRCHWSAGFLGDLPFLPPFHSGAAPYSPRSLSSDLKTMILAITDLIRTAQSKVVNAASQFSVFHVGAMWRWARGLGDAHITPSRACASELARQLQVHTGTVNGRSGLKIREREAEAKAAGSCIVVGLGNWPGSTPASSLAQVGFNPVRVAEPQAAPPHPPPQQCQETGDPSSSCSGQPSGPGISFVPPFRDSLLPLGFGPAIPFWTGVGEAHQYQELGGRASFHLLPPRATRSVNPFHSRGRVVVGPRERNETAPAITRDSGKLSLVPPPSPPHPPPSHTSITRKPELQISRRLTEPNRRLPRKLNSVPRTNYEIKLVCNQLHYESTDFGFNQSNVREDIWAALNIEVFRADEGDRYEYENEGTGETGDLRENPLTNGIVRHDYKMRKSRAQFEEAKRNVYGDTRVDFAHTCFYPSRSAARHRRNTRKCRSRQDTIEKPRGRRSKP</sequence>
<reference evidence="2 3" key="1">
    <citation type="submission" date="2023-02" db="EMBL/GenBank/DDBJ databases">
        <title>LHISI_Scaffold_Assembly.</title>
        <authorList>
            <person name="Stuart O.P."/>
            <person name="Cleave R."/>
            <person name="Magrath M.J.L."/>
            <person name="Mikheyev A.S."/>
        </authorList>
    </citation>
    <scope>NUCLEOTIDE SEQUENCE [LARGE SCALE GENOMIC DNA]</scope>
    <source>
        <strain evidence="2">Daus_M_001</strain>
        <tissue evidence="2">Leg muscle</tissue>
    </source>
</reference>
<feature type="region of interest" description="Disordered" evidence="1">
    <location>
        <begin position="48"/>
        <end position="67"/>
    </location>
</feature>